<name>Q0AM92_MARMM</name>
<dbReference type="InterPro" id="IPR000873">
    <property type="entry name" value="AMP-dep_synth/lig_dom"/>
</dbReference>
<keyword evidence="7" id="KW-1185">Reference proteome</keyword>
<dbReference type="Proteomes" id="UP000001964">
    <property type="component" value="Chromosome"/>
</dbReference>
<dbReference type="eggNOG" id="COG0318">
    <property type="taxonomic scope" value="Bacteria"/>
</dbReference>
<dbReference type="AlphaFoldDB" id="Q0AM92"/>
<dbReference type="GO" id="GO:0005886">
    <property type="term" value="C:plasma membrane"/>
    <property type="evidence" value="ECO:0007669"/>
    <property type="project" value="TreeGrafter"/>
</dbReference>
<evidence type="ECO:0000256" key="4">
    <source>
        <dbReference type="ARBA" id="ARBA00022840"/>
    </source>
</evidence>
<accession>Q0AM92</accession>
<dbReference type="GO" id="GO:0005524">
    <property type="term" value="F:ATP binding"/>
    <property type="evidence" value="ECO:0007669"/>
    <property type="project" value="UniProtKB-KW"/>
</dbReference>
<dbReference type="FunFam" id="3.30.300.30:FF:000002">
    <property type="entry name" value="Long-chain fatty acid transport protein 1"/>
    <property type="match status" value="1"/>
</dbReference>
<evidence type="ECO:0000313" key="6">
    <source>
        <dbReference type="EMBL" id="ABI66601.1"/>
    </source>
</evidence>
<comment type="similarity">
    <text evidence="1">Belongs to the ATP-dependent AMP-binding enzyme family.</text>
</comment>
<evidence type="ECO:0000313" key="7">
    <source>
        <dbReference type="Proteomes" id="UP000001964"/>
    </source>
</evidence>
<dbReference type="Gene3D" id="3.40.50.12780">
    <property type="entry name" value="N-terminal domain of ligase-like"/>
    <property type="match status" value="1"/>
</dbReference>
<dbReference type="OrthoDB" id="6187882at2"/>
<dbReference type="GO" id="GO:0005324">
    <property type="term" value="F:long-chain fatty acid transmembrane transporter activity"/>
    <property type="evidence" value="ECO:0007669"/>
    <property type="project" value="TreeGrafter"/>
</dbReference>
<dbReference type="InterPro" id="IPR042099">
    <property type="entry name" value="ANL_N_sf"/>
</dbReference>
<evidence type="ECO:0000259" key="5">
    <source>
        <dbReference type="Pfam" id="PF00501"/>
    </source>
</evidence>
<evidence type="ECO:0000256" key="1">
    <source>
        <dbReference type="ARBA" id="ARBA00006432"/>
    </source>
</evidence>
<proteinExistence type="inferred from homology"/>
<organism evidence="6 7">
    <name type="scientific">Maricaulis maris (strain MCS10)</name>
    <name type="common">Caulobacter maris</name>
    <dbReference type="NCBI Taxonomy" id="394221"/>
    <lineage>
        <taxon>Bacteria</taxon>
        <taxon>Pseudomonadati</taxon>
        <taxon>Pseudomonadota</taxon>
        <taxon>Alphaproteobacteria</taxon>
        <taxon>Maricaulales</taxon>
        <taxon>Maricaulaceae</taxon>
        <taxon>Maricaulis</taxon>
    </lineage>
</organism>
<evidence type="ECO:0000256" key="3">
    <source>
        <dbReference type="ARBA" id="ARBA00022741"/>
    </source>
</evidence>
<dbReference type="STRING" id="394221.Mmar10_2309"/>
<keyword evidence="3" id="KW-0547">Nucleotide-binding</keyword>
<feature type="domain" description="AMP-dependent synthetase/ligase" evidence="5">
    <location>
        <begin position="40"/>
        <end position="360"/>
    </location>
</feature>
<dbReference type="SUPFAM" id="SSF56801">
    <property type="entry name" value="Acetyl-CoA synthetase-like"/>
    <property type="match status" value="1"/>
</dbReference>
<gene>
    <name evidence="6" type="ordered locus">Mmar10_2309</name>
</gene>
<reference evidence="6 7" key="1">
    <citation type="submission" date="2006-08" db="EMBL/GenBank/DDBJ databases">
        <title>Complete sequence of Maricaulis maris MCS10.</title>
        <authorList>
            <consortium name="US DOE Joint Genome Institute"/>
            <person name="Copeland A."/>
            <person name="Lucas S."/>
            <person name="Lapidus A."/>
            <person name="Barry K."/>
            <person name="Detter J.C."/>
            <person name="Glavina del Rio T."/>
            <person name="Hammon N."/>
            <person name="Israni S."/>
            <person name="Dalin E."/>
            <person name="Tice H."/>
            <person name="Pitluck S."/>
            <person name="Saunders E."/>
            <person name="Brettin T."/>
            <person name="Bruce D."/>
            <person name="Han C."/>
            <person name="Tapia R."/>
            <person name="Gilna P."/>
            <person name="Schmutz J."/>
            <person name="Larimer F."/>
            <person name="Land M."/>
            <person name="Hauser L."/>
            <person name="Kyrpides N."/>
            <person name="Mikhailova N."/>
            <person name="Viollier P."/>
            <person name="Stephens C."/>
            <person name="Richardson P."/>
        </authorList>
    </citation>
    <scope>NUCLEOTIDE SEQUENCE [LARGE SCALE GENOMIC DNA]</scope>
    <source>
        <strain evidence="6 7">MCS10</strain>
    </source>
</reference>
<dbReference type="GO" id="GO:0004467">
    <property type="term" value="F:long-chain fatty acid-CoA ligase activity"/>
    <property type="evidence" value="ECO:0007669"/>
    <property type="project" value="TreeGrafter"/>
</dbReference>
<dbReference type="GO" id="GO:0044539">
    <property type="term" value="P:long-chain fatty acid import into cell"/>
    <property type="evidence" value="ECO:0007669"/>
    <property type="project" value="TreeGrafter"/>
</dbReference>
<keyword evidence="2 6" id="KW-0436">Ligase</keyword>
<dbReference type="HOGENOM" id="CLU_000022_46_2_5"/>
<dbReference type="EMBL" id="CP000449">
    <property type="protein sequence ID" value="ABI66601.1"/>
    <property type="molecule type" value="Genomic_DNA"/>
</dbReference>
<sequence length="598" mass="65630">MGMLGAIAREFNYVTSMLSVLKKIGKVGPGSGLRVPDHIEATVDRFPDRPMAILDEGEISYRQFDAFANRVANWALEQGLKPGDTVALFMTNRWEYIAVWFGLSKVGIVTSLINSQLSGHSLAHCLTIGETRHAIVEGALSEAYDAARSCDLGDIRAWSFDGGFSDAEGLDDVLAGMSDSRPERALREAVVPGDPVLKMFTSGTTGLPKAALMTHVRALYYLNIFALIAKAAPEDRMMMVLPLYHATGGLCGVGCALSFGGALVIRPRFSASAFWPDVQRFKATLFMYVGELCRFLVNSDPVPEEAGHTLRCAIGNGMRRDVWDAFQARFDVPDIVEFYGSTEGNVGLVNAYNQPGAVGRVPGYLKSRFNIDLVKFDLDSEMPLRTTEGRCVPCEPGEVGEAIGRIDPSDARFRFDGYGSQEDTEKKVLRDVYEPGDAWFRTGDLMSRDKLGYYYFVDRVGDTFRWKSENVATGEVAEAFSFKGIEQANVYGVEVAGHSGRAGMAALVTEGAKALDLDALHAHVHDSLPAFARPLFLRLQQQTDTTGTFKFRKVDLVKDGFDPARVDDTILLDHPGEGRYVPMTPQLYEAIQSGSLRV</sequence>
<dbReference type="PANTHER" id="PTHR43107:SF15">
    <property type="entry name" value="FATTY ACID TRANSPORT PROTEIN 3, ISOFORM A"/>
    <property type="match status" value="1"/>
</dbReference>
<dbReference type="NCBIfam" id="NF006134">
    <property type="entry name" value="PRK08279.1"/>
    <property type="match status" value="1"/>
</dbReference>
<dbReference type="PANTHER" id="PTHR43107">
    <property type="entry name" value="LONG-CHAIN FATTY ACID TRANSPORT PROTEIN"/>
    <property type="match status" value="1"/>
</dbReference>
<dbReference type="Pfam" id="PF00501">
    <property type="entry name" value="AMP-binding"/>
    <property type="match status" value="1"/>
</dbReference>
<protein>
    <submittedName>
        <fullName evidence="6">AMP-dependent synthetase and ligase</fullName>
    </submittedName>
</protein>
<evidence type="ECO:0000256" key="2">
    <source>
        <dbReference type="ARBA" id="ARBA00022598"/>
    </source>
</evidence>
<dbReference type="KEGG" id="mmr:Mmar10_2309"/>
<keyword evidence="4" id="KW-0067">ATP-binding</keyword>